<organism evidence="1 2">
    <name type="scientific">Glossina pallidipes</name>
    <name type="common">Tsetse fly</name>
    <dbReference type="NCBI Taxonomy" id="7398"/>
    <lineage>
        <taxon>Eukaryota</taxon>
        <taxon>Metazoa</taxon>
        <taxon>Ecdysozoa</taxon>
        <taxon>Arthropoda</taxon>
        <taxon>Hexapoda</taxon>
        <taxon>Insecta</taxon>
        <taxon>Pterygota</taxon>
        <taxon>Neoptera</taxon>
        <taxon>Endopterygota</taxon>
        <taxon>Diptera</taxon>
        <taxon>Brachycera</taxon>
        <taxon>Muscomorpha</taxon>
        <taxon>Hippoboscoidea</taxon>
        <taxon>Glossinidae</taxon>
        <taxon>Glossina</taxon>
    </lineage>
</organism>
<name>A0A1A9ZZF9_GLOPL</name>
<sequence>MPTEVDQIVCDVTATCNASIYLIFEVNLTNRNLCTNLKHTITYVRLYLSWRFKSINSGHEKQVFTICSKMHMWLVLHVIHVDVALLIIYTELYLTNCHWICNN</sequence>
<accession>A0A1A9ZZF9</accession>
<keyword evidence="2" id="KW-1185">Reference proteome</keyword>
<reference evidence="2" key="1">
    <citation type="submission" date="2014-03" db="EMBL/GenBank/DDBJ databases">
        <authorList>
            <person name="Aksoy S."/>
            <person name="Warren W."/>
            <person name="Wilson R.K."/>
        </authorList>
    </citation>
    <scope>NUCLEOTIDE SEQUENCE [LARGE SCALE GENOMIC DNA]</scope>
    <source>
        <strain evidence="2">IAEA</strain>
    </source>
</reference>
<dbReference type="EnsemblMetazoa" id="GPAI029716-RA">
    <property type="protein sequence ID" value="GPAI029716-PA"/>
    <property type="gene ID" value="GPAI029716"/>
</dbReference>
<protein>
    <submittedName>
        <fullName evidence="1">Uncharacterized protein</fullName>
    </submittedName>
</protein>
<evidence type="ECO:0000313" key="2">
    <source>
        <dbReference type="Proteomes" id="UP000092445"/>
    </source>
</evidence>
<dbReference type="Proteomes" id="UP000092445">
    <property type="component" value="Unassembled WGS sequence"/>
</dbReference>
<dbReference type="AlphaFoldDB" id="A0A1A9ZZF9"/>
<reference evidence="1" key="2">
    <citation type="submission" date="2020-05" db="UniProtKB">
        <authorList>
            <consortium name="EnsemblMetazoa"/>
        </authorList>
    </citation>
    <scope>IDENTIFICATION</scope>
    <source>
        <strain evidence="1">IAEA</strain>
    </source>
</reference>
<evidence type="ECO:0000313" key="1">
    <source>
        <dbReference type="EnsemblMetazoa" id="GPAI029716-PA"/>
    </source>
</evidence>
<proteinExistence type="predicted"/>
<dbReference type="VEuPathDB" id="VectorBase:GPAI029716"/>